<keyword evidence="8" id="KW-0119">Carbohydrate metabolism</keyword>
<dbReference type="Pfam" id="PF00480">
    <property type="entry name" value="ROK"/>
    <property type="match status" value="1"/>
</dbReference>
<evidence type="ECO:0000256" key="1">
    <source>
        <dbReference type="ARBA" id="ARBA00012122"/>
    </source>
</evidence>
<organism evidence="10 11">
    <name type="scientific">Oceanisphaera pacifica</name>
    <dbReference type="NCBI Taxonomy" id="2818389"/>
    <lineage>
        <taxon>Bacteria</taxon>
        <taxon>Pseudomonadati</taxon>
        <taxon>Pseudomonadota</taxon>
        <taxon>Gammaproteobacteria</taxon>
        <taxon>Aeromonadales</taxon>
        <taxon>Aeromonadaceae</taxon>
        <taxon>Oceanisphaera</taxon>
    </lineage>
</organism>
<dbReference type="SUPFAM" id="SSF53067">
    <property type="entry name" value="Actin-like ATPase domain"/>
    <property type="match status" value="1"/>
</dbReference>
<keyword evidence="6" id="KW-0862">Zinc</keyword>
<evidence type="ECO:0000313" key="10">
    <source>
        <dbReference type="EMBL" id="MBO1520661.1"/>
    </source>
</evidence>
<evidence type="ECO:0000313" key="11">
    <source>
        <dbReference type="Proteomes" id="UP000664882"/>
    </source>
</evidence>
<reference evidence="10 11" key="1">
    <citation type="submission" date="2021-03" db="EMBL/GenBank/DDBJ databases">
        <title>Oceanisphaera sp. nov., isolated from the intestine.</title>
        <authorList>
            <person name="Zhao L.-H."/>
            <person name="Shi L.-F."/>
        </authorList>
    </citation>
    <scope>NUCLEOTIDE SEQUENCE [LARGE SCALE GENOMIC DNA]</scope>
    <source>
        <strain evidence="10 11">DM8</strain>
    </source>
</reference>
<keyword evidence="2" id="KW-0808">Transferase</keyword>
<evidence type="ECO:0000256" key="6">
    <source>
        <dbReference type="ARBA" id="ARBA00022833"/>
    </source>
</evidence>
<protein>
    <recommendedName>
        <fullName evidence="1">N-acetylglucosamine kinase</fullName>
        <ecNumber evidence="1">2.7.1.59</ecNumber>
    </recommendedName>
</protein>
<dbReference type="PANTHER" id="PTHR18964:SF162">
    <property type="entry name" value="N-ACETYL-D-GLUCOSAMINE KINASE"/>
    <property type="match status" value="1"/>
</dbReference>
<evidence type="ECO:0000256" key="4">
    <source>
        <dbReference type="ARBA" id="ARBA00022741"/>
    </source>
</evidence>
<evidence type="ECO:0000256" key="8">
    <source>
        <dbReference type="ARBA" id="ARBA00023277"/>
    </source>
</evidence>
<dbReference type="EMBL" id="JAGDFX010000022">
    <property type="protein sequence ID" value="MBO1520661.1"/>
    <property type="molecule type" value="Genomic_DNA"/>
</dbReference>
<evidence type="ECO:0000256" key="9">
    <source>
        <dbReference type="ARBA" id="ARBA00049065"/>
    </source>
</evidence>
<dbReference type="Proteomes" id="UP000664882">
    <property type="component" value="Unassembled WGS sequence"/>
</dbReference>
<dbReference type="CDD" id="cd24057">
    <property type="entry name" value="ASKHA_NBD_ROK_NAGK"/>
    <property type="match status" value="1"/>
</dbReference>
<dbReference type="PANTHER" id="PTHR18964">
    <property type="entry name" value="ROK (REPRESSOR, ORF, KINASE) FAMILY"/>
    <property type="match status" value="1"/>
</dbReference>
<dbReference type="RefSeq" id="WP_208006534.1">
    <property type="nucleotide sequence ID" value="NZ_JAGDFX010000022.1"/>
</dbReference>
<evidence type="ECO:0000256" key="7">
    <source>
        <dbReference type="ARBA" id="ARBA00022840"/>
    </source>
</evidence>
<accession>A0ABS3NJ84</accession>
<keyword evidence="3" id="KW-0479">Metal-binding</keyword>
<evidence type="ECO:0000256" key="2">
    <source>
        <dbReference type="ARBA" id="ARBA00022679"/>
    </source>
</evidence>
<keyword evidence="5" id="KW-0418">Kinase</keyword>
<dbReference type="InterPro" id="IPR043129">
    <property type="entry name" value="ATPase_NBD"/>
</dbReference>
<keyword evidence="7" id="KW-0067">ATP-binding</keyword>
<gene>
    <name evidence="10" type="ORF">J3U76_13670</name>
</gene>
<dbReference type="InterPro" id="IPR000600">
    <property type="entry name" value="ROK"/>
</dbReference>
<evidence type="ECO:0000256" key="5">
    <source>
        <dbReference type="ARBA" id="ARBA00022777"/>
    </source>
</evidence>
<comment type="catalytic activity">
    <reaction evidence="9">
        <text>N-acetyl-D-glucosamine + ATP = N-acetyl-D-glucosamine 6-phosphate + ADP + H(+)</text>
        <dbReference type="Rhea" id="RHEA:17417"/>
        <dbReference type="ChEBI" id="CHEBI:15378"/>
        <dbReference type="ChEBI" id="CHEBI:30616"/>
        <dbReference type="ChEBI" id="CHEBI:57513"/>
        <dbReference type="ChEBI" id="CHEBI:456216"/>
        <dbReference type="ChEBI" id="CHEBI:506227"/>
        <dbReference type="EC" id="2.7.1.59"/>
    </reaction>
</comment>
<name>A0ABS3NJ84_9GAMM</name>
<comment type="caution">
    <text evidence="10">The sequence shown here is derived from an EMBL/GenBank/DDBJ whole genome shotgun (WGS) entry which is preliminary data.</text>
</comment>
<proteinExistence type="predicted"/>
<keyword evidence="11" id="KW-1185">Reference proteome</keyword>
<evidence type="ECO:0000256" key="3">
    <source>
        <dbReference type="ARBA" id="ARBA00022723"/>
    </source>
</evidence>
<dbReference type="EC" id="2.7.1.59" evidence="1"/>
<sequence>MYYGIDIGGTKIAFAVFNEQGQEQARFVEPTPNITYEAFLSLLTEWITQADQRWQRHGQIGIGFPGIQDKHGRLLAPNIAVIHEQNVQQDLQQRLGRRIQADNDANCFLLSEYHGGSAAGYELALALTLGTGIGGALIHNGQLVNSLRGGSGEFGHGTINACLLARNPQLPLFRCGCGLQGCLETYVSGTGLARLYQYVLQTSLDTSVRLSGLNGDVLNVSEPTGPAIIRAWQQGNANACKAVSLYCDILAAGLGTLMTQLAPDVIVLGGGVSEEAWLYQELTNRIPAYLMRNVTPAAILPPVFGGSGGVRGAALLAKCAL</sequence>
<keyword evidence="4" id="KW-0547">Nucleotide-binding</keyword>
<dbReference type="Gene3D" id="3.30.420.40">
    <property type="match status" value="2"/>
</dbReference>